<dbReference type="GO" id="GO:0000139">
    <property type="term" value="C:Golgi membrane"/>
    <property type="evidence" value="ECO:0007669"/>
    <property type="project" value="UniProtKB-SubCell"/>
</dbReference>
<sequence length="78" mass="9108">MFNQAGRNELVWALAQHGIQIDIYGKCGLTLVKGWQLFCKTWRTLQILLALENSLCVDYVTEKMYHGLFHNMFRLFGL</sequence>
<dbReference type="InterPro" id="IPR055270">
    <property type="entry name" value="Glyco_tran_10_C"/>
</dbReference>
<dbReference type="InterPro" id="IPR001503">
    <property type="entry name" value="Glyco_trans_10"/>
</dbReference>
<dbReference type="PANTHER" id="PTHR48438">
    <property type="entry name" value="ALPHA-(1,3)-FUCOSYLTRANSFERASE C-RELATED"/>
    <property type="match status" value="1"/>
</dbReference>
<dbReference type="Proteomes" id="UP000094527">
    <property type="component" value="Unassembled WGS sequence"/>
</dbReference>
<dbReference type="EMBL" id="LJIJ01005874">
    <property type="protein sequence ID" value="ODM87215.1"/>
    <property type="molecule type" value="Genomic_DNA"/>
</dbReference>
<keyword evidence="10" id="KW-1185">Reference proteome</keyword>
<evidence type="ECO:0000256" key="5">
    <source>
        <dbReference type="ARBA" id="ARBA00022679"/>
    </source>
</evidence>
<keyword evidence="4 7" id="KW-0328">Glycosyltransferase</keyword>
<evidence type="ECO:0000256" key="1">
    <source>
        <dbReference type="ARBA" id="ARBA00004323"/>
    </source>
</evidence>
<dbReference type="Gene3D" id="3.40.50.11660">
    <property type="entry name" value="Glycosyl transferase family 10, C-terminal domain"/>
    <property type="match status" value="1"/>
</dbReference>
<dbReference type="GO" id="GO:0008417">
    <property type="term" value="F:fucosyltransferase activity"/>
    <property type="evidence" value="ECO:0007669"/>
    <property type="project" value="InterPro"/>
</dbReference>
<comment type="pathway">
    <text evidence="2">Protein modification; protein glycosylation.</text>
</comment>
<comment type="similarity">
    <text evidence="3 7">Belongs to the glycosyltransferase 10 family.</text>
</comment>
<evidence type="ECO:0000256" key="2">
    <source>
        <dbReference type="ARBA" id="ARBA00004922"/>
    </source>
</evidence>
<keyword evidence="5 7" id="KW-0808">Transferase</keyword>
<dbReference type="OrthoDB" id="427096at2759"/>
<evidence type="ECO:0000313" key="9">
    <source>
        <dbReference type="EMBL" id="ODM87215.1"/>
    </source>
</evidence>
<keyword evidence="7" id="KW-0812">Transmembrane</keyword>
<dbReference type="Pfam" id="PF00852">
    <property type="entry name" value="Glyco_transf_10"/>
    <property type="match status" value="1"/>
</dbReference>
<dbReference type="UniPathway" id="UPA00378"/>
<dbReference type="EC" id="2.4.1.-" evidence="7"/>
<keyword evidence="7" id="KW-0472">Membrane</keyword>
<reference evidence="9 10" key="1">
    <citation type="journal article" date="2016" name="Genome Biol. Evol.">
        <title>Gene Family Evolution Reflects Adaptation to Soil Environmental Stressors in the Genome of the Collembolan Orchesella cincta.</title>
        <authorList>
            <person name="Faddeeva-Vakhrusheva A."/>
            <person name="Derks M.F."/>
            <person name="Anvar S.Y."/>
            <person name="Agamennone V."/>
            <person name="Suring W."/>
            <person name="Smit S."/>
            <person name="van Straalen N.M."/>
            <person name="Roelofs D."/>
        </authorList>
    </citation>
    <scope>NUCLEOTIDE SEQUENCE [LARGE SCALE GENOMIC DNA]</scope>
    <source>
        <tissue evidence="9">Mixed pool</tissue>
    </source>
</reference>
<dbReference type="GO" id="GO:0032580">
    <property type="term" value="C:Golgi cisterna membrane"/>
    <property type="evidence" value="ECO:0007669"/>
    <property type="project" value="UniProtKB-SubCell"/>
</dbReference>
<dbReference type="SUPFAM" id="SSF53756">
    <property type="entry name" value="UDP-Glycosyltransferase/glycogen phosphorylase"/>
    <property type="match status" value="1"/>
</dbReference>
<evidence type="ECO:0000256" key="6">
    <source>
        <dbReference type="ARBA" id="ARBA00023034"/>
    </source>
</evidence>
<accession>A0A1D2M2M4</accession>
<organism evidence="9 10">
    <name type="scientific">Orchesella cincta</name>
    <name type="common">Springtail</name>
    <name type="synonym">Podura cincta</name>
    <dbReference type="NCBI Taxonomy" id="48709"/>
    <lineage>
        <taxon>Eukaryota</taxon>
        <taxon>Metazoa</taxon>
        <taxon>Ecdysozoa</taxon>
        <taxon>Arthropoda</taxon>
        <taxon>Hexapoda</taxon>
        <taxon>Collembola</taxon>
        <taxon>Entomobryomorpha</taxon>
        <taxon>Entomobryoidea</taxon>
        <taxon>Orchesellidae</taxon>
        <taxon>Orchesellinae</taxon>
        <taxon>Orchesella</taxon>
    </lineage>
</organism>
<name>A0A1D2M2M4_ORCCI</name>
<dbReference type="InterPro" id="IPR038577">
    <property type="entry name" value="GT10-like_C_sf"/>
</dbReference>
<evidence type="ECO:0000313" key="10">
    <source>
        <dbReference type="Proteomes" id="UP000094527"/>
    </source>
</evidence>
<gene>
    <name evidence="9" type="ORF">Ocin01_19467</name>
</gene>
<evidence type="ECO:0000256" key="7">
    <source>
        <dbReference type="RuleBase" id="RU003832"/>
    </source>
</evidence>
<proteinExistence type="inferred from homology"/>
<dbReference type="PANTHER" id="PTHR48438:SF1">
    <property type="entry name" value="ALPHA-(1,3)-FUCOSYLTRANSFERASE C-RELATED"/>
    <property type="match status" value="1"/>
</dbReference>
<dbReference type="AlphaFoldDB" id="A0A1D2M2M4"/>
<comment type="subcellular location">
    <subcellularLocation>
        <location evidence="1">Golgi apparatus membrane</location>
        <topology evidence="1">Single-pass type II membrane protein</topology>
    </subcellularLocation>
    <subcellularLocation>
        <location evidence="7">Golgi apparatus</location>
        <location evidence="7">Golgi stack membrane</location>
        <topology evidence="7">Single-pass type II membrane protein</topology>
    </subcellularLocation>
</comment>
<protein>
    <recommendedName>
        <fullName evidence="7">Fucosyltransferase</fullName>
        <ecNumber evidence="7">2.4.1.-</ecNumber>
    </recommendedName>
</protein>
<comment type="caution">
    <text evidence="9">The sequence shown here is derived from an EMBL/GenBank/DDBJ whole genome shotgun (WGS) entry which is preliminary data.</text>
</comment>
<evidence type="ECO:0000256" key="3">
    <source>
        <dbReference type="ARBA" id="ARBA00008919"/>
    </source>
</evidence>
<keyword evidence="6 7" id="KW-0333">Golgi apparatus</keyword>
<evidence type="ECO:0000256" key="4">
    <source>
        <dbReference type="ARBA" id="ARBA00022676"/>
    </source>
</evidence>
<evidence type="ECO:0000259" key="8">
    <source>
        <dbReference type="Pfam" id="PF00852"/>
    </source>
</evidence>
<feature type="domain" description="Fucosyltransferase C-terminal" evidence="8">
    <location>
        <begin position="4"/>
        <end position="70"/>
    </location>
</feature>